<dbReference type="SUPFAM" id="SSF141000">
    <property type="entry name" value="Glu-tRNAGln amidotransferase C subunit"/>
    <property type="match status" value="1"/>
</dbReference>
<sequence length="128" mass="14500">MLQYLKPKPSWSVRSLLPTSTVHSSGVITKDELSHLSKLSNLHFSPEKLEVLTKDVNDLCHLVGKIQEVEVGEVEPLIRLTPEKTVSFQVTRPEEALYSKEVKGRGLLRHAKELYGNYYVVRQASSNQ</sequence>
<organism evidence="1 2">
    <name type="scientific">Basidiobolus meristosporus CBS 931.73</name>
    <dbReference type="NCBI Taxonomy" id="1314790"/>
    <lineage>
        <taxon>Eukaryota</taxon>
        <taxon>Fungi</taxon>
        <taxon>Fungi incertae sedis</taxon>
        <taxon>Zoopagomycota</taxon>
        <taxon>Entomophthoromycotina</taxon>
        <taxon>Basidiobolomycetes</taxon>
        <taxon>Basidiobolales</taxon>
        <taxon>Basidiobolaceae</taxon>
        <taxon>Basidiobolus</taxon>
    </lineage>
</organism>
<dbReference type="GO" id="GO:0006450">
    <property type="term" value="P:regulation of translational fidelity"/>
    <property type="evidence" value="ECO:0007669"/>
    <property type="project" value="InterPro"/>
</dbReference>
<dbReference type="Pfam" id="PF02686">
    <property type="entry name" value="GatC"/>
    <property type="match status" value="1"/>
</dbReference>
<keyword evidence="2" id="KW-1185">Reference proteome</keyword>
<gene>
    <name evidence="1" type="ORF">K493DRAFT_315855</name>
</gene>
<comment type="caution">
    <text evidence="1">The sequence shown here is derived from an EMBL/GenBank/DDBJ whole genome shotgun (WGS) entry which is preliminary data.</text>
</comment>
<proteinExistence type="predicted"/>
<dbReference type="InterPro" id="IPR003837">
    <property type="entry name" value="GatC"/>
</dbReference>
<evidence type="ECO:0000313" key="2">
    <source>
        <dbReference type="Proteomes" id="UP000193498"/>
    </source>
</evidence>
<evidence type="ECO:0000313" key="1">
    <source>
        <dbReference type="EMBL" id="ORX93752.1"/>
    </source>
</evidence>
<dbReference type="EMBL" id="MCFE01000225">
    <property type="protein sequence ID" value="ORX93752.1"/>
    <property type="molecule type" value="Genomic_DNA"/>
</dbReference>
<protein>
    <submittedName>
        <fullName evidence="1">Uncharacterized protein</fullName>
    </submittedName>
</protein>
<accession>A0A1Y1Y6W6</accession>
<dbReference type="InParanoid" id="A0A1Y1Y6W6"/>
<dbReference type="InterPro" id="IPR036113">
    <property type="entry name" value="Asp/Glu-ADT_sf_sub_c"/>
</dbReference>
<dbReference type="Proteomes" id="UP000193498">
    <property type="component" value="Unassembled WGS sequence"/>
</dbReference>
<dbReference type="Gene3D" id="1.10.20.60">
    <property type="entry name" value="Glu-tRNAGln amidotransferase C subunit, N-terminal domain"/>
    <property type="match status" value="1"/>
</dbReference>
<dbReference type="AlphaFoldDB" id="A0A1Y1Y6W6"/>
<name>A0A1Y1Y6W6_9FUNG</name>
<dbReference type="OrthoDB" id="5522061at2759"/>
<reference evidence="1 2" key="1">
    <citation type="submission" date="2016-07" db="EMBL/GenBank/DDBJ databases">
        <title>Pervasive Adenine N6-methylation of Active Genes in Fungi.</title>
        <authorList>
            <consortium name="DOE Joint Genome Institute"/>
            <person name="Mondo S.J."/>
            <person name="Dannebaum R.O."/>
            <person name="Kuo R.C."/>
            <person name="Labutti K."/>
            <person name="Haridas S."/>
            <person name="Kuo A."/>
            <person name="Salamov A."/>
            <person name="Ahrendt S.R."/>
            <person name="Lipzen A."/>
            <person name="Sullivan W."/>
            <person name="Andreopoulos W.B."/>
            <person name="Clum A."/>
            <person name="Lindquist E."/>
            <person name="Daum C."/>
            <person name="Ramamoorthy G.K."/>
            <person name="Gryganskyi A."/>
            <person name="Culley D."/>
            <person name="Magnuson J.K."/>
            <person name="James T.Y."/>
            <person name="O'Malley M.A."/>
            <person name="Stajich J.E."/>
            <person name="Spatafora J.W."/>
            <person name="Visel A."/>
            <person name="Grigoriev I.V."/>
        </authorList>
    </citation>
    <scope>NUCLEOTIDE SEQUENCE [LARGE SCALE GENOMIC DNA]</scope>
    <source>
        <strain evidence="1 2">CBS 931.73</strain>
    </source>
</reference>